<dbReference type="RefSeq" id="XP_028546774.1">
    <property type="nucleotide sequence ID" value="XM_028690973.1"/>
</dbReference>
<dbReference type="EMBL" id="BDQF01000162">
    <property type="protein sequence ID" value="GAW84185.1"/>
    <property type="molecule type" value="Genomic_DNA"/>
</dbReference>
<proteinExistence type="predicted"/>
<evidence type="ECO:0000313" key="3">
    <source>
        <dbReference type="Proteomes" id="UP000195521"/>
    </source>
</evidence>
<reference evidence="3" key="1">
    <citation type="submission" date="2017-04" db="EMBL/GenBank/DDBJ databases">
        <title>Plasmodium gonderi genome.</title>
        <authorList>
            <person name="Arisue N."/>
            <person name="Honma H."/>
            <person name="Kawai S."/>
            <person name="Tougan T."/>
            <person name="Tanabe K."/>
            <person name="Horii T."/>
        </authorList>
    </citation>
    <scope>NUCLEOTIDE SEQUENCE [LARGE SCALE GENOMIC DNA]</scope>
    <source>
        <strain evidence="3">ATCC 30045</strain>
    </source>
</reference>
<keyword evidence="1" id="KW-1133">Transmembrane helix</keyword>
<organism evidence="2 3">
    <name type="scientific">Plasmodium gonderi</name>
    <dbReference type="NCBI Taxonomy" id="77519"/>
    <lineage>
        <taxon>Eukaryota</taxon>
        <taxon>Sar</taxon>
        <taxon>Alveolata</taxon>
        <taxon>Apicomplexa</taxon>
        <taxon>Aconoidasida</taxon>
        <taxon>Haemosporida</taxon>
        <taxon>Plasmodiidae</taxon>
        <taxon>Plasmodium</taxon>
        <taxon>Plasmodium (Plasmodium)</taxon>
    </lineage>
</organism>
<accession>A0A1Y1JRS9</accession>
<evidence type="ECO:0000313" key="2">
    <source>
        <dbReference type="EMBL" id="GAW84185.1"/>
    </source>
</evidence>
<keyword evidence="3" id="KW-1185">Reference proteome</keyword>
<protein>
    <submittedName>
        <fullName evidence="2">Variable surface protein</fullName>
    </submittedName>
</protein>
<keyword evidence="1" id="KW-0472">Membrane</keyword>
<dbReference type="AlphaFoldDB" id="A0A1Y1JRS9"/>
<dbReference type="GeneID" id="39744993"/>
<evidence type="ECO:0000256" key="1">
    <source>
        <dbReference type="SAM" id="Phobius"/>
    </source>
</evidence>
<keyword evidence="1" id="KW-0812">Transmembrane</keyword>
<comment type="caution">
    <text evidence="2">The sequence shown here is derived from an EMBL/GenBank/DDBJ whole genome shotgun (WGS) entry which is preliminary data.</text>
</comment>
<dbReference type="Proteomes" id="UP000195521">
    <property type="component" value="Unassembled WGS sequence"/>
</dbReference>
<name>A0A1Y1JRS9_PLAGO</name>
<feature type="transmembrane region" description="Helical" evidence="1">
    <location>
        <begin position="200"/>
        <end position="224"/>
    </location>
</feature>
<sequence length="273" mass="31838">MSTSIFDFVHLFPICMDILDKQKGNVDRGGVWEQICSGSSEPELKEYLKDENLKKANICTLANLYLVDIDNMVEDILTEAACKYFFYWLSYNLEHLDKIQDIKDNYDAFLKIIEGGVPGITRHKCRNYEDSITVHDFAILKAVHGMHSYVTNVDNRNIHYNDLKFHKSINDFKNKYNIITETKDMGVNISEIATPCKTNIGVPIVITFSTMLLLCILSFIFYKYTNIFSLFQRKILKKKNYLNNMDNEENIFQPETSRMILNDISYNVSYKFD</sequence>
<gene>
    <name evidence="2" type="ORF">PGO_001585</name>
</gene>